<dbReference type="PANTHER" id="PTHR19304">
    <property type="entry name" value="CYCLIC-AMP RESPONSE ELEMENT BINDING PROTEIN"/>
    <property type="match status" value="1"/>
</dbReference>
<feature type="region of interest" description="Disordered" evidence="6">
    <location>
        <begin position="1"/>
        <end position="35"/>
    </location>
</feature>
<evidence type="ECO:0000256" key="5">
    <source>
        <dbReference type="SAM" id="Coils"/>
    </source>
</evidence>
<keyword evidence="5" id="KW-0175">Coiled coil</keyword>
<dbReference type="PRINTS" id="PR00042">
    <property type="entry name" value="LEUZIPPRFOS"/>
</dbReference>
<dbReference type="OrthoDB" id="295274at2759"/>
<dbReference type="GO" id="GO:0003700">
    <property type="term" value="F:DNA-binding transcription factor activity"/>
    <property type="evidence" value="ECO:0007669"/>
    <property type="project" value="InterPro"/>
</dbReference>
<feature type="domain" description="BZIP" evidence="7">
    <location>
        <begin position="16"/>
        <end position="79"/>
    </location>
</feature>
<gene>
    <name evidence="8" type="ORF">M501DRAFT_922735</name>
</gene>
<evidence type="ECO:0000256" key="3">
    <source>
        <dbReference type="ARBA" id="ARBA00023163"/>
    </source>
</evidence>
<evidence type="ECO:0000313" key="9">
    <source>
        <dbReference type="Proteomes" id="UP000799429"/>
    </source>
</evidence>
<keyword evidence="3" id="KW-0804">Transcription</keyword>
<proteinExistence type="predicted"/>
<feature type="non-terminal residue" evidence="8">
    <location>
        <position position="1"/>
    </location>
</feature>
<evidence type="ECO:0000256" key="1">
    <source>
        <dbReference type="ARBA" id="ARBA00004123"/>
    </source>
</evidence>
<dbReference type="InterPro" id="IPR051027">
    <property type="entry name" value="bZIP_transcription_factors"/>
</dbReference>
<evidence type="ECO:0000259" key="7">
    <source>
        <dbReference type="PROSITE" id="PS50217"/>
    </source>
</evidence>
<dbReference type="InterPro" id="IPR004827">
    <property type="entry name" value="bZIP"/>
</dbReference>
<sequence>KEQKKRRSKSTDATEDLHRRQHLERNRLAASKCRNKQKAWTKQLEAKAKEVEGKNQRLKAELAWLQLQVLSLKDEITRHSSC</sequence>
<evidence type="ECO:0000313" key="8">
    <source>
        <dbReference type="EMBL" id="KAF2840545.1"/>
    </source>
</evidence>
<dbReference type="Gene3D" id="1.20.5.170">
    <property type="match status" value="1"/>
</dbReference>
<dbReference type="GO" id="GO:0005634">
    <property type="term" value="C:nucleus"/>
    <property type="evidence" value="ECO:0007669"/>
    <property type="project" value="UniProtKB-SubCell"/>
</dbReference>
<accession>A0A9P4SEY5</accession>
<reference evidence="8" key="1">
    <citation type="journal article" date="2020" name="Stud. Mycol.">
        <title>101 Dothideomycetes genomes: a test case for predicting lifestyles and emergence of pathogens.</title>
        <authorList>
            <person name="Haridas S."/>
            <person name="Albert R."/>
            <person name="Binder M."/>
            <person name="Bloem J."/>
            <person name="Labutti K."/>
            <person name="Salamov A."/>
            <person name="Andreopoulos B."/>
            <person name="Baker S."/>
            <person name="Barry K."/>
            <person name="Bills G."/>
            <person name="Bluhm B."/>
            <person name="Cannon C."/>
            <person name="Castanera R."/>
            <person name="Culley D."/>
            <person name="Daum C."/>
            <person name="Ezra D."/>
            <person name="Gonzalez J."/>
            <person name="Henrissat B."/>
            <person name="Kuo A."/>
            <person name="Liang C."/>
            <person name="Lipzen A."/>
            <person name="Lutzoni F."/>
            <person name="Magnuson J."/>
            <person name="Mondo S."/>
            <person name="Nolan M."/>
            <person name="Ohm R."/>
            <person name="Pangilinan J."/>
            <person name="Park H.-J."/>
            <person name="Ramirez L."/>
            <person name="Alfaro M."/>
            <person name="Sun H."/>
            <person name="Tritt A."/>
            <person name="Yoshinaga Y."/>
            <person name="Zwiers L.-H."/>
            <person name="Turgeon B."/>
            <person name="Goodwin S."/>
            <person name="Spatafora J."/>
            <person name="Crous P."/>
            <person name="Grigoriev I."/>
        </authorList>
    </citation>
    <scope>NUCLEOTIDE SEQUENCE</scope>
    <source>
        <strain evidence="8">CBS 101060</strain>
    </source>
</reference>
<dbReference type="Proteomes" id="UP000799429">
    <property type="component" value="Unassembled WGS sequence"/>
</dbReference>
<evidence type="ECO:0000256" key="6">
    <source>
        <dbReference type="SAM" id="MobiDB-lite"/>
    </source>
</evidence>
<evidence type="ECO:0000256" key="2">
    <source>
        <dbReference type="ARBA" id="ARBA00023015"/>
    </source>
</evidence>
<dbReference type="Pfam" id="PF00170">
    <property type="entry name" value="bZIP_1"/>
    <property type="match status" value="1"/>
</dbReference>
<keyword evidence="4" id="KW-0539">Nucleus</keyword>
<dbReference type="AlphaFoldDB" id="A0A9P4SEY5"/>
<dbReference type="CDD" id="cd14687">
    <property type="entry name" value="bZIP_ATF2"/>
    <property type="match status" value="1"/>
</dbReference>
<dbReference type="EMBL" id="MU006092">
    <property type="protein sequence ID" value="KAF2840545.1"/>
    <property type="molecule type" value="Genomic_DNA"/>
</dbReference>
<organism evidence="8 9">
    <name type="scientific">Patellaria atrata CBS 101060</name>
    <dbReference type="NCBI Taxonomy" id="1346257"/>
    <lineage>
        <taxon>Eukaryota</taxon>
        <taxon>Fungi</taxon>
        <taxon>Dikarya</taxon>
        <taxon>Ascomycota</taxon>
        <taxon>Pezizomycotina</taxon>
        <taxon>Dothideomycetes</taxon>
        <taxon>Dothideomycetes incertae sedis</taxon>
        <taxon>Patellariales</taxon>
        <taxon>Patellariaceae</taxon>
        <taxon>Patellaria</taxon>
    </lineage>
</organism>
<dbReference type="GO" id="GO:0003677">
    <property type="term" value="F:DNA binding"/>
    <property type="evidence" value="ECO:0007669"/>
    <property type="project" value="InterPro"/>
</dbReference>
<dbReference type="InterPro" id="IPR000837">
    <property type="entry name" value="AP-1"/>
</dbReference>
<feature type="non-terminal residue" evidence="8">
    <location>
        <position position="82"/>
    </location>
</feature>
<name>A0A9P4SEY5_9PEZI</name>
<keyword evidence="2" id="KW-0805">Transcription regulation</keyword>
<dbReference type="SMART" id="SM00338">
    <property type="entry name" value="BRLZ"/>
    <property type="match status" value="1"/>
</dbReference>
<feature type="compositionally biased region" description="Basic and acidic residues" evidence="6">
    <location>
        <begin position="1"/>
        <end position="27"/>
    </location>
</feature>
<keyword evidence="9" id="KW-1185">Reference proteome</keyword>
<dbReference type="GO" id="GO:0006357">
    <property type="term" value="P:regulation of transcription by RNA polymerase II"/>
    <property type="evidence" value="ECO:0007669"/>
    <property type="project" value="InterPro"/>
</dbReference>
<comment type="subcellular location">
    <subcellularLocation>
        <location evidence="1">Nucleus</location>
    </subcellularLocation>
</comment>
<dbReference type="SUPFAM" id="SSF57959">
    <property type="entry name" value="Leucine zipper domain"/>
    <property type="match status" value="1"/>
</dbReference>
<feature type="coiled-coil region" evidence="5">
    <location>
        <begin position="41"/>
        <end position="75"/>
    </location>
</feature>
<dbReference type="PROSITE" id="PS50217">
    <property type="entry name" value="BZIP"/>
    <property type="match status" value="1"/>
</dbReference>
<protein>
    <recommendedName>
        <fullName evidence="7">BZIP domain-containing protein</fullName>
    </recommendedName>
</protein>
<dbReference type="InterPro" id="IPR046347">
    <property type="entry name" value="bZIP_sf"/>
</dbReference>
<comment type="caution">
    <text evidence="8">The sequence shown here is derived from an EMBL/GenBank/DDBJ whole genome shotgun (WGS) entry which is preliminary data.</text>
</comment>
<evidence type="ECO:0000256" key="4">
    <source>
        <dbReference type="ARBA" id="ARBA00023242"/>
    </source>
</evidence>